<evidence type="ECO:0000313" key="3">
    <source>
        <dbReference type="Proteomes" id="UP000433483"/>
    </source>
</evidence>
<reference evidence="2 3" key="1">
    <citation type="submission" date="2018-08" db="EMBL/GenBank/DDBJ databases">
        <title>Genomic investigation of the strawberry pathogen Phytophthora fragariae indicates pathogenicity is determined by transcriptional variation in three key races.</title>
        <authorList>
            <person name="Adams T.M."/>
            <person name="Armitage A.D."/>
            <person name="Sobczyk M.K."/>
            <person name="Bates H.J."/>
            <person name="Dunwell J.M."/>
            <person name="Nellist C.F."/>
            <person name="Harrison R.J."/>
        </authorList>
    </citation>
    <scope>NUCLEOTIDE SEQUENCE [LARGE SCALE GENOMIC DNA]</scope>
    <source>
        <strain evidence="1 4">BC-23</strain>
        <strain evidence="2 3">NOV-27</strain>
    </source>
</reference>
<dbReference type="Proteomes" id="UP000476176">
    <property type="component" value="Unassembled WGS sequence"/>
</dbReference>
<dbReference type="Proteomes" id="UP000433483">
    <property type="component" value="Unassembled WGS sequence"/>
</dbReference>
<accession>A0A6A3UYV4</accession>
<sequence length="124" mass="14072">MVFVGPKLTADQATEVLCAVWVASRGKKKRFIAIMSTLMANHCFRLLEHEPRINFSNTFDWTLDDPTACVRYNFTISQLNYLAIALQLPQPELRTREGDVVSSVEALAMPHLQGDYRYFASEAC</sequence>
<name>A0A6A3UYV4_9STRA</name>
<evidence type="ECO:0000313" key="1">
    <source>
        <dbReference type="EMBL" id="KAE9151164.1"/>
    </source>
</evidence>
<dbReference type="AlphaFoldDB" id="A0A6A3UYV4"/>
<gene>
    <name evidence="1" type="ORF">PF004_g32869</name>
    <name evidence="2" type="ORF">PF005_g33359</name>
</gene>
<keyword evidence="3" id="KW-1185">Reference proteome</keyword>
<evidence type="ECO:0000313" key="4">
    <source>
        <dbReference type="Proteomes" id="UP000476176"/>
    </source>
</evidence>
<organism evidence="2 3">
    <name type="scientific">Phytophthora fragariae</name>
    <dbReference type="NCBI Taxonomy" id="53985"/>
    <lineage>
        <taxon>Eukaryota</taxon>
        <taxon>Sar</taxon>
        <taxon>Stramenopiles</taxon>
        <taxon>Oomycota</taxon>
        <taxon>Peronosporomycetes</taxon>
        <taxon>Peronosporales</taxon>
        <taxon>Peronosporaceae</taxon>
        <taxon>Phytophthora</taxon>
    </lineage>
</organism>
<dbReference type="OrthoDB" id="125848at2759"/>
<comment type="caution">
    <text evidence="2">The sequence shown here is derived from an EMBL/GenBank/DDBJ whole genome shotgun (WGS) entry which is preliminary data.</text>
</comment>
<protein>
    <submittedName>
        <fullName evidence="2">Uncharacterized protein</fullName>
    </submittedName>
</protein>
<evidence type="ECO:0000313" key="2">
    <source>
        <dbReference type="EMBL" id="KAE9155643.1"/>
    </source>
</evidence>
<proteinExistence type="predicted"/>
<dbReference type="EMBL" id="QXGC01011887">
    <property type="protein sequence ID" value="KAE9151164.1"/>
    <property type="molecule type" value="Genomic_DNA"/>
</dbReference>
<dbReference type="EMBL" id="QXGB01010584">
    <property type="protein sequence ID" value="KAE9155643.1"/>
    <property type="molecule type" value="Genomic_DNA"/>
</dbReference>